<dbReference type="Pfam" id="PF00378">
    <property type="entry name" value="ECH_1"/>
    <property type="match status" value="1"/>
</dbReference>
<sequence length="282" mass="30771">MGLKPPRCSGCTISFPTDNIMLVTLSRPKQMNSVTHTMNWEIEALFNWYDNEPSLRCAVITGEGQKAFCAGSDLIEIEHSQKATINQSDVKDAEPWLHQHPNGGFAGISRRKGKKPFLAAVNGIALGGGFEIVLNADVVIASPKAQFGLPEAQVGVYAYGGGLPRLVRNVGMQAASDIALTGRRISAEEALSMHLIQGISKTPESVVEETLEKAKQIAAISPDGIIVTRAALREAWETGSVERAFQLVHDTYYEKLMKSDNSVEGLAAFREKRKPKWRPAKL</sequence>
<keyword evidence="10" id="KW-1185">Reference proteome</keyword>
<dbReference type="Gene3D" id="3.90.226.10">
    <property type="entry name" value="2-enoyl-CoA Hydratase, Chain A, domain 1"/>
    <property type="match status" value="1"/>
</dbReference>
<accession>A0A6A6Q419</accession>
<dbReference type="GO" id="GO:0006635">
    <property type="term" value="P:fatty acid beta-oxidation"/>
    <property type="evidence" value="ECO:0007669"/>
    <property type="project" value="TreeGrafter"/>
</dbReference>
<dbReference type="InterPro" id="IPR001753">
    <property type="entry name" value="Enoyl-CoA_hydra/iso"/>
</dbReference>
<dbReference type="InterPro" id="IPR029045">
    <property type="entry name" value="ClpP/crotonase-like_dom_sf"/>
</dbReference>
<evidence type="ECO:0000313" key="9">
    <source>
        <dbReference type="EMBL" id="KAF2486706.1"/>
    </source>
</evidence>
<keyword evidence="7" id="KW-0456">Lyase</keyword>
<dbReference type="GO" id="GO:0005739">
    <property type="term" value="C:mitochondrion"/>
    <property type="evidence" value="ECO:0007669"/>
    <property type="project" value="TreeGrafter"/>
</dbReference>
<protein>
    <submittedName>
        <fullName evidence="9">ClpP/crotonase-like domain-containing protein</fullName>
    </submittedName>
</protein>
<evidence type="ECO:0000313" key="10">
    <source>
        <dbReference type="Proteomes" id="UP000799767"/>
    </source>
</evidence>
<evidence type="ECO:0000256" key="6">
    <source>
        <dbReference type="ARBA" id="ARBA00023235"/>
    </source>
</evidence>
<dbReference type="InterPro" id="IPR014748">
    <property type="entry name" value="Enoyl-CoA_hydra_C"/>
</dbReference>
<comment type="pathway">
    <text evidence="2">Siderophore biosynthesis.</text>
</comment>
<comment type="subcellular location">
    <subcellularLocation>
        <location evidence="1">Peroxisome</location>
    </subcellularLocation>
</comment>
<comment type="similarity">
    <text evidence="3 8">Belongs to the enoyl-CoA hydratase/isomerase family.</text>
</comment>
<dbReference type="GO" id="GO:0005777">
    <property type="term" value="C:peroxisome"/>
    <property type="evidence" value="ECO:0007669"/>
    <property type="project" value="UniProtKB-SubCell"/>
</dbReference>
<dbReference type="PANTHER" id="PTHR11941">
    <property type="entry name" value="ENOYL-COA HYDRATASE-RELATED"/>
    <property type="match status" value="1"/>
</dbReference>
<dbReference type="GO" id="GO:0016853">
    <property type="term" value="F:isomerase activity"/>
    <property type="evidence" value="ECO:0007669"/>
    <property type="project" value="UniProtKB-KW"/>
</dbReference>
<evidence type="ECO:0000256" key="2">
    <source>
        <dbReference type="ARBA" id="ARBA00004924"/>
    </source>
</evidence>
<organism evidence="9 10">
    <name type="scientific">Neohortaea acidophila</name>
    <dbReference type="NCBI Taxonomy" id="245834"/>
    <lineage>
        <taxon>Eukaryota</taxon>
        <taxon>Fungi</taxon>
        <taxon>Dikarya</taxon>
        <taxon>Ascomycota</taxon>
        <taxon>Pezizomycotina</taxon>
        <taxon>Dothideomycetes</taxon>
        <taxon>Dothideomycetidae</taxon>
        <taxon>Mycosphaerellales</taxon>
        <taxon>Teratosphaeriaceae</taxon>
        <taxon>Neohortaea</taxon>
    </lineage>
</organism>
<evidence type="ECO:0000256" key="7">
    <source>
        <dbReference type="ARBA" id="ARBA00023239"/>
    </source>
</evidence>
<evidence type="ECO:0000256" key="8">
    <source>
        <dbReference type="RuleBase" id="RU003707"/>
    </source>
</evidence>
<dbReference type="FunFam" id="3.90.226.10:FF:000074">
    <property type="entry name" value="Enoyl-CoA hydratase (AFU_orthologue AFUA_2G10650)"/>
    <property type="match status" value="1"/>
</dbReference>
<reference evidence="9" key="1">
    <citation type="journal article" date="2020" name="Stud. Mycol.">
        <title>101 Dothideomycetes genomes: a test case for predicting lifestyles and emergence of pathogens.</title>
        <authorList>
            <person name="Haridas S."/>
            <person name="Albert R."/>
            <person name="Binder M."/>
            <person name="Bloem J."/>
            <person name="Labutti K."/>
            <person name="Salamov A."/>
            <person name="Andreopoulos B."/>
            <person name="Baker S."/>
            <person name="Barry K."/>
            <person name="Bills G."/>
            <person name="Bluhm B."/>
            <person name="Cannon C."/>
            <person name="Castanera R."/>
            <person name="Culley D."/>
            <person name="Daum C."/>
            <person name="Ezra D."/>
            <person name="Gonzalez J."/>
            <person name="Henrissat B."/>
            <person name="Kuo A."/>
            <person name="Liang C."/>
            <person name="Lipzen A."/>
            <person name="Lutzoni F."/>
            <person name="Magnuson J."/>
            <person name="Mondo S."/>
            <person name="Nolan M."/>
            <person name="Ohm R."/>
            <person name="Pangilinan J."/>
            <person name="Park H.-J."/>
            <person name="Ramirez L."/>
            <person name="Alfaro M."/>
            <person name="Sun H."/>
            <person name="Tritt A."/>
            <person name="Yoshinaga Y."/>
            <person name="Zwiers L.-H."/>
            <person name="Turgeon B."/>
            <person name="Goodwin S."/>
            <person name="Spatafora J."/>
            <person name="Crous P."/>
            <person name="Grigoriev I."/>
        </authorList>
    </citation>
    <scope>NUCLEOTIDE SEQUENCE</scope>
    <source>
        <strain evidence="9">CBS 113389</strain>
    </source>
</reference>
<evidence type="ECO:0000256" key="4">
    <source>
        <dbReference type="ARBA" id="ARBA00023026"/>
    </source>
</evidence>
<evidence type="ECO:0000256" key="3">
    <source>
        <dbReference type="ARBA" id="ARBA00005254"/>
    </source>
</evidence>
<dbReference type="InterPro" id="IPR018376">
    <property type="entry name" value="Enoyl-CoA_hyd/isom_CS"/>
</dbReference>
<dbReference type="EMBL" id="MU001632">
    <property type="protein sequence ID" value="KAF2486706.1"/>
    <property type="molecule type" value="Genomic_DNA"/>
</dbReference>
<dbReference type="GO" id="GO:0016829">
    <property type="term" value="F:lyase activity"/>
    <property type="evidence" value="ECO:0007669"/>
    <property type="project" value="UniProtKB-KW"/>
</dbReference>
<proteinExistence type="inferred from homology"/>
<keyword evidence="5" id="KW-0576">Peroxisome</keyword>
<evidence type="ECO:0000256" key="5">
    <source>
        <dbReference type="ARBA" id="ARBA00023140"/>
    </source>
</evidence>
<dbReference type="CDD" id="cd06558">
    <property type="entry name" value="crotonase-like"/>
    <property type="match status" value="1"/>
</dbReference>
<dbReference type="Gene3D" id="1.10.12.10">
    <property type="entry name" value="Lyase 2-enoyl-coa Hydratase, Chain A, domain 2"/>
    <property type="match status" value="1"/>
</dbReference>
<dbReference type="PROSITE" id="PS00166">
    <property type="entry name" value="ENOYL_COA_HYDRATASE"/>
    <property type="match status" value="1"/>
</dbReference>
<dbReference type="SUPFAM" id="SSF52096">
    <property type="entry name" value="ClpP/crotonase"/>
    <property type="match status" value="1"/>
</dbReference>
<dbReference type="RefSeq" id="XP_033593275.1">
    <property type="nucleotide sequence ID" value="XM_033730604.1"/>
</dbReference>
<keyword evidence="6" id="KW-0413">Isomerase</keyword>
<evidence type="ECO:0000256" key="1">
    <source>
        <dbReference type="ARBA" id="ARBA00004275"/>
    </source>
</evidence>
<dbReference type="GeneID" id="54471606"/>
<name>A0A6A6Q419_9PEZI</name>
<dbReference type="PANTHER" id="PTHR11941:SF68">
    <property type="entry name" value="CARNITINYL-COA DEHYDRATASE"/>
    <property type="match status" value="1"/>
</dbReference>
<keyword evidence="4" id="KW-0843">Virulence</keyword>
<dbReference type="AlphaFoldDB" id="A0A6A6Q419"/>
<dbReference type="Proteomes" id="UP000799767">
    <property type="component" value="Unassembled WGS sequence"/>
</dbReference>
<gene>
    <name evidence="9" type="ORF">BDY17DRAFT_245114</name>
</gene>
<dbReference type="OrthoDB" id="2139957at2759"/>